<accession>A0A5N5T4P2</accession>
<evidence type="ECO:0000313" key="1">
    <source>
        <dbReference type="EMBL" id="KAB7501543.1"/>
    </source>
</evidence>
<dbReference type="AlphaFoldDB" id="A0A5N5T4P2"/>
<comment type="caution">
    <text evidence="1">The sequence shown here is derived from an EMBL/GenBank/DDBJ whole genome shotgun (WGS) entry which is preliminary data.</text>
</comment>
<gene>
    <name evidence="1" type="ORF">Anas_11948</name>
</gene>
<organism evidence="1 2">
    <name type="scientific">Armadillidium nasatum</name>
    <dbReference type="NCBI Taxonomy" id="96803"/>
    <lineage>
        <taxon>Eukaryota</taxon>
        <taxon>Metazoa</taxon>
        <taxon>Ecdysozoa</taxon>
        <taxon>Arthropoda</taxon>
        <taxon>Crustacea</taxon>
        <taxon>Multicrustacea</taxon>
        <taxon>Malacostraca</taxon>
        <taxon>Eumalacostraca</taxon>
        <taxon>Peracarida</taxon>
        <taxon>Isopoda</taxon>
        <taxon>Oniscidea</taxon>
        <taxon>Crinocheta</taxon>
        <taxon>Armadillidiidae</taxon>
        <taxon>Armadillidium</taxon>
    </lineage>
</organism>
<evidence type="ECO:0008006" key="3">
    <source>
        <dbReference type="Google" id="ProtNLM"/>
    </source>
</evidence>
<reference evidence="1 2" key="1">
    <citation type="journal article" date="2019" name="PLoS Biol.">
        <title>Sex chromosomes control vertical transmission of feminizing Wolbachia symbionts in an isopod.</title>
        <authorList>
            <person name="Becking T."/>
            <person name="Chebbi M.A."/>
            <person name="Giraud I."/>
            <person name="Moumen B."/>
            <person name="Laverre T."/>
            <person name="Caubet Y."/>
            <person name="Peccoud J."/>
            <person name="Gilbert C."/>
            <person name="Cordaux R."/>
        </authorList>
    </citation>
    <scope>NUCLEOTIDE SEQUENCE [LARGE SCALE GENOMIC DNA]</scope>
    <source>
        <strain evidence="1">ANa2</strain>
        <tissue evidence="1">Whole body excluding digestive tract and cuticle</tissue>
    </source>
</reference>
<dbReference type="Proteomes" id="UP000326759">
    <property type="component" value="Unassembled WGS sequence"/>
</dbReference>
<sequence length="379" mass="44923">MTSNYNSRKRVVALFDEISYKRNVFDTLIIQKCLNLNNIDLAVSYFDCQPLKDVNFSALSFFLLLLGRNINTVRSGLFYEVYEILKGHHPLPDNIIRTLKDETIETALNVISRISNDDERKGHLMKLVKYLHSFEATLNAKNEELLSSVCKNILSIERQKISNGEQCHSCGGSLNLVPLDKEMVTALKIVKFFHFLSEHYGKILIVTRIHTKERFERLKYMSKKFEKIHLFYLDNQDFMRNYNFVMRKHSHLMKTFLYWQSLHQFIIPDGQPYQYHRVPQYNDTTKSWHLPIDSGEEFDYFVPEDEWICLKDLKKDGSIVRRNVDPWDKLLNNVAEKYATKDKYYNFKKLGKPEVHFCDKNKEERNSISVNKYKDDINQ</sequence>
<evidence type="ECO:0000313" key="2">
    <source>
        <dbReference type="Proteomes" id="UP000326759"/>
    </source>
</evidence>
<dbReference type="OrthoDB" id="10432263at2759"/>
<name>A0A5N5T4P2_9CRUS</name>
<proteinExistence type="predicted"/>
<dbReference type="EMBL" id="SEYY01010253">
    <property type="protein sequence ID" value="KAB7501543.1"/>
    <property type="molecule type" value="Genomic_DNA"/>
</dbReference>
<protein>
    <recommendedName>
        <fullName evidence="3">PRORP domain-containing protein</fullName>
    </recommendedName>
</protein>
<keyword evidence="2" id="KW-1185">Reference proteome</keyword>